<dbReference type="InterPro" id="IPR011050">
    <property type="entry name" value="Pectin_lyase_fold/virulence"/>
</dbReference>
<proteinExistence type="predicted"/>
<accession>A0AA37L428</accession>
<organism evidence="1 2">
    <name type="scientific">Colletotrichum spaethianum</name>
    <dbReference type="NCBI Taxonomy" id="700344"/>
    <lineage>
        <taxon>Eukaryota</taxon>
        <taxon>Fungi</taxon>
        <taxon>Dikarya</taxon>
        <taxon>Ascomycota</taxon>
        <taxon>Pezizomycotina</taxon>
        <taxon>Sordariomycetes</taxon>
        <taxon>Hypocreomycetidae</taxon>
        <taxon>Glomerellales</taxon>
        <taxon>Glomerellaceae</taxon>
        <taxon>Colletotrichum</taxon>
        <taxon>Colletotrichum spaethianum species complex</taxon>
    </lineage>
</organism>
<reference evidence="1 2" key="1">
    <citation type="submission" date="2022-03" db="EMBL/GenBank/DDBJ databases">
        <title>Genome data of Colletotrichum spp.</title>
        <authorList>
            <person name="Utami Y.D."/>
            <person name="Hiruma K."/>
        </authorList>
    </citation>
    <scope>NUCLEOTIDE SEQUENCE [LARGE SCALE GENOMIC DNA]</scope>
    <source>
        <strain evidence="1 2">MAFF 239500</strain>
    </source>
</reference>
<keyword evidence="2" id="KW-1185">Reference proteome</keyword>
<evidence type="ECO:0000313" key="2">
    <source>
        <dbReference type="Proteomes" id="UP001055115"/>
    </source>
</evidence>
<dbReference type="InterPro" id="IPR012334">
    <property type="entry name" value="Pectin_lyas_fold"/>
</dbReference>
<dbReference type="Gene3D" id="2.160.20.10">
    <property type="entry name" value="Single-stranded right-handed beta-helix, Pectin lyase-like"/>
    <property type="match status" value="1"/>
</dbReference>
<dbReference type="GeneID" id="73320838"/>
<gene>
    <name evidence="1" type="ORF">ColSpa_00036</name>
</gene>
<dbReference type="AlphaFoldDB" id="A0AA37L428"/>
<dbReference type="SUPFAM" id="SSF51126">
    <property type="entry name" value="Pectin lyase-like"/>
    <property type="match status" value="1"/>
</dbReference>
<dbReference type="Proteomes" id="UP001055115">
    <property type="component" value="Unassembled WGS sequence"/>
</dbReference>
<dbReference type="RefSeq" id="XP_049122205.1">
    <property type="nucleotide sequence ID" value="XM_049266248.1"/>
</dbReference>
<evidence type="ECO:0000313" key="1">
    <source>
        <dbReference type="EMBL" id="GKT39855.1"/>
    </source>
</evidence>
<sequence length="199" mass="21222">MVSVSGDPNHMPSISIPPAWSLGSPINISDCIVLENNFGRWYRGFKHVVDNYSVKLGGGSSASDRNPLSHVVKSVISFGNKRYVLADNSMPGDIKFERNTVYENGDGGCNTQSSCATYTSNLAAENIGTTDATTNCVLTDREELDARVDDQAAAGTACASAQLTGPDTNSIGCSTQLRHVRMAQGINSLFEGRLQVKGQ</sequence>
<comment type="caution">
    <text evidence="1">The sequence shown here is derived from an EMBL/GenBank/DDBJ whole genome shotgun (WGS) entry which is preliminary data.</text>
</comment>
<name>A0AA37L428_9PEZI</name>
<evidence type="ECO:0008006" key="3">
    <source>
        <dbReference type="Google" id="ProtNLM"/>
    </source>
</evidence>
<dbReference type="EMBL" id="BQXU01000001">
    <property type="protein sequence ID" value="GKT39855.1"/>
    <property type="molecule type" value="Genomic_DNA"/>
</dbReference>
<protein>
    <recommendedName>
        <fullName evidence="3">Pectate lyase</fullName>
    </recommendedName>
</protein>